<evidence type="ECO:0000259" key="8">
    <source>
        <dbReference type="Pfam" id="PF21981"/>
    </source>
</evidence>
<dbReference type="InterPro" id="IPR053926">
    <property type="entry name" value="RecX_HTH_1st"/>
</dbReference>
<dbReference type="RefSeq" id="WP_353317330.1">
    <property type="nucleotide sequence ID" value="NZ_BAABVV010000019.1"/>
</dbReference>
<feature type="domain" description="RecX first three-helical" evidence="9">
    <location>
        <begin position="63"/>
        <end position="101"/>
    </location>
</feature>
<name>A0ABP9ZGB1_9LACO</name>
<feature type="domain" description="RecX second three-helical" evidence="7">
    <location>
        <begin position="108"/>
        <end position="148"/>
    </location>
</feature>
<evidence type="ECO:0000256" key="1">
    <source>
        <dbReference type="ARBA" id="ARBA00003529"/>
    </source>
</evidence>
<dbReference type="PANTHER" id="PTHR33602:SF1">
    <property type="entry name" value="REGULATORY PROTEIN RECX FAMILY PROTEIN"/>
    <property type="match status" value="1"/>
</dbReference>
<dbReference type="NCBIfam" id="NF010733">
    <property type="entry name" value="PRK14135.1"/>
    <property type="match status" value="1"/>
</dbReference>
<dbReference type="Pfam" id="PF02631">
    <property type="entry name" value="RecX_HTH2"/>
    <property type="match status" value="1"/>
</dbReference>
<evidence type="ECO:0000259" key="7">
    <source>
        <dbReference type="Pfam" id="PF02631"/>
    </source>
</evidence>
<comment type="similarity">
    <text evidence="3 6">Belongs to the RecX family.</text>
</comment>
<protein>
    <recommendedName>
        <fullName evidence="4 6">Regulatory protein RecX</fullName>
    </recommendedName>
</protein>
<evidence type="ECO:0000256" key="4">
    <source>
        <dbReference type="ARBA" id="ARBA00018111"/>
    </source>
</evidence>
<dbReference type="PANTHER" id="PTHR33602">
    <property type="entry name" value="REGULATORY PROTEIN RECX FAMILY PROTEIN"/>
    <property type="match status" value="1"/>
</dbReference>
<dbReference type="Pfam" id="PF21981">
    <property type="entry name" value="RecX_HTH3"/>
    <property type="match status" value="2"/>
</dbReference>
<evidence type="ECO:0000256" key="6">
    <source>
        <dbReference type="HAMAP-Rule" id="MF_01114"/>
    </source>
</evidence>
<comment type="subcellular location">
    <subcellularLocation>
        <location evidence="2 6">Cytoplasm</location>
    </subcellularLocation>
</comment>
<dbReference type="Pfam" id="PF21982">
    <property type="entry name" value="RecX_HTH1"/>
    <property type="match status" value="1"/>
</dbReference>
<organism evidence="10 11">
    <name type="scientific">Apilactobacillus apinorum</name>
    <dbReference type="NCBI Taxonomy" id="1218495"/>
    <lineage>
        <taxon>Bacteria</taxon>
        <taxon>Bacillati</taxon>
        <taxon>Bacillota</taxon>
        <taxon>Bacilli</taxon>
        <taxon>Lactobacillales</taxon>
        <taxon>Lactobacillaceae</taxon>
        <taxon>Apilactobacillus</taxon>
    </lineage>
</organism>
<accession>A0ABP9ZGB1</accession>
<gene>
    <name evidence="6 10" type="primary">recX</name>
    <name evidence="10" type="ORF">AP20H10_02070</name>
</gene>
<evidence type="ECO:0000256" key="2">
    <source>
        <dbReference type="ARBA" id="ARBA00004496"/>
    </source>
</evidence>
<evidence type="ECO:0000313" key="10">
    <source>
        <dbReference type="EMBL" id="GAA6113844.1"/>
    </source>
</evidence>
<keyword evidence="5 6" id="KW-0963">Cytoplasm</keyword>
<evidence type="ECO:0000256" key="3">
    <source>
        <dbReference type="ARBA" id="ARBA00009695"/>
    </source>
</evidence>
<evidence type="ECO:0000259" key="9">
    <source>
        <dbReference type="Pfam" id="PF21982"/>
    </source>
</evidence>
<evidence type="ECO:0000313" key="11">
    <source>
        <dbReference type="Proteomes" id="UP001438112"/>
    </source>
</evidence>
<keyword evidence="11" id="KW-1185">Reference proteome</keyword>
<dbReference type="InterPro" id="IPR053924">
    <property type="entry name" value="RecX_HTH_2nd"/>
</dbReference>
<dbReference type="Proteomes" id="UP001438112">
    <property type="component" value="Unassembled WGS sequence"/>
</dbReference>
<sequence length="267" mass="31465">MESKITMIEAQKRKGRFNVYIDGQYAFPISENVMIKYRIFKGMAVDDELRNELINADSISKLYTKAINFLSHQLRTENEVVAKLRDFSEDEEHIAAVMAKLVELNLVNDQSYADSYVRTEVKKQDKGPKNVFFKLKEKKIDENIINNSLSNFYSYDEMIENCRVQATKIFNKHKRDAFKNRLDKTKISLMQKGYSMDAILEVMEELDFQPDEDDQLALLRQQGDKIWQRNRKYSGLERVMKTKQALYRKGFDMDDISSFIDQKNLEE</sequence>
<dbReference type="EMBL" id="BAABVV010000019">
    <property type="protein sequence ID" value="GAA6113844.1"/>
    <property type="molecule type" value="Genomic_DNA"/>
</dbReference>
<comment type="caution">
    <text evidence="10">The sequence shown here is derived from an EMBL/GenBank/DDBJ whole genome shotgun (WGS) entry which is preliminary data.</text>
</comment>
<evidence type="ECO:0000256" key="5">
    <source>
        <dbReference type="ARBA" id="ARBA00022490"/>
    </source>
</evidence>
<comment type="function">
    <text evidence="1 6">Modulates RecA activity.</text>
</comment>
<dbReference type="InterPro" id="IPR003783">
    <property type="entry name" value="Regulatory_RecX"/>
</dbReference>
<dbReference type="Gene3D" id="1.10.10.10">
    <property type="entry name" value="Winged helix-like DNA-binding domain superfamily/Winged helix DNA-binding domain"/>
    <property type="match status" value="4"/>
</dbReference>
<feature type="domain" description="RecX third three-helical" evidence="8">
    <location>
        <begin position="213"/>
        <end position="260"/>
    </location>
</feature>
<feature type="domain" description="RecX third three-helical" evidence="8">
    <location>
        <begin position="156"/>
        <end position="203"/>
    </location>
</feature>
<dbReference type="HAMAP" id="MF_01114">
    <property type="entry name" value="RecX"/>
    <property type="match status" value="1"/>
</dbReference>
<proteinExistence type="inferred from homology"/>
<dbReference type="InterPro" id="IPR036388">
    <property type="entry name" value="WH-like_DNA-bd_sf"/>
</dbReference>
<reference evidence="10 11" key="1">
    <citation type="submission" date="2024-03" db="EMBL/GenBank/DDBJ databases">
        <title>Inconsistent identification of Apilactobacillus kunkeei-related strains obtained by well-developed overall genome related indices.</title>
        <authorList>
            <person name="Maeno S."/>
            <person name="Endo A."/>
        </authorList>
    </citation>
    <scope>NUCLEOTIDE SEQUENCE [LARGE SCALE GENOMIC DNA]</scope>
    <source>
        <strain evidence="10 11">20H-10</strain>
    </source>
</reference>
<dbReference type="InterPro" id="IPR053925">
    <property type="entry name" value="RecX_HTH_3rd"/>
</dbReference>